<dbReference type="GO" id="GO:0000976">
    <property type="term" value="F:transcription cis-regulatory region binding"/>
    <property type="evidence" value="ECO:0007669"/>
    <property type="project" value="TreeGrafter"/>
</dbReference>
<gene>
    <name evidence="6" type="primary">tfdS</name>
    <name evidence="6" type="ORF">TRM7557_01330</name>
</gene>
<dbReference type="RefSeq" id="WP_058289439.1">
    <property type="nucleotide sequence ID" value="NZ_CYSD01000019.1"/>
</dbReference>
<dbReference type="InterPro" id="IPR005119">
    <property type="entry name" value="LysR_subst-bd"/>
</dbReference>
<reference evidence="6 7" key="1">
    <citation type="submission" date="2015-09" db="EMBL/GenBank/DDBJ databases">
        <authorList>
            <consortium name="Swine Surveillance"/>
        </authorList>
    </citation>
    <scope>NUCLEOTIDE SEQUENCE [LARGE SCALE GENOMIC DNA]</scope>
    <source>
        <strain evidence="6 7">CECT 7557</strain>
    </source>
</reference>
<dbReference type="STRING" id="928856.SAMN04488049_11743"/>
<keyword evidence="3" id="KW-0238">DNA-binding</keyword>
<accession>A0A0P1G6I2</accession>
<name>A0A0P1G6I2_9RHOB</name>
<feature type="domain" description="HTH lysR-type" evidence="5">
    <location>
        <begin position="1"/>
        <end position="58"/>
    </location>
</feature>
<evidence type="ECO:0000256" key="1">
    <source>
        <dbReference type="ARBA" id="ARBA00009437"/>
    </source>
</evidence>
<comment type="similarity">
    <text evidence="1">Belongs to the LysR transcriptional regulatory family.</text>
</comment>
<dbReference type="InterPro" id="IPR036388">
    <property type="entry name" value="WH-like_DNA-bd_sf"/>
</dbReference>
<dbReference type="Proteomes" id="UP000052022">
    <property type="component" value="Unassembled WGS sequence"/>
</dbReference>
<dbReference type="InterPro" id="IPR036390">
    <property type="entry name" value="WH_DNA-bd_sf"/>
</dbReference>
<evidence type="ECO:0000313" key="6">
    <source>
        <dbReference type="EMBL" id="CUH77349.1"/>
    </source>
</evidence>
<evidence type="ECO:0000256" key="3">
    <source>
        <dbReference type="ARBA" id="ARBA00023125"/>
    </source>
</evidence>
<evidence type="ECO:0000259" key="5">
    <source>
        <dbReference type="PROSITE" id="PS50931"/>
    </source>
</evidence>
<keyword evidence="7" id="KW-1185">Reference proteome</keyword>
<evidence type="ECO:0000256" key="4">
    <source>
        <dbReference type="ARBA" id="ARBA00023163"/>
    </source>
</evidence>
<dbReference type="GO" id="GO:0003700">
    <property type="term" value="F:DNA-binding transcription factor activity"/>
    <property type="evidence" value="ECO:0007669"/>
    <property type="project" value="InterPro"/>
</dbReference>
<dbReference type="PANTHER" id="PTHR30126:SF94">
    <property type="entry name" value="LYSR FAMILY TRANSCRIPTIONAL REGULATOR"/>
    <property type="match status" value="1"/>
</dbReference>
<keyword evidence="4" id="KW-0804">Transcription</keyword>
<dbReference type="PANTHER" id="PTHR30126">
    <property type="entry name" value="HTH-TYPE TRANSCRIPTIONAL REGULATOR"/>
    <property type="match status" value="1"/>
</dbReference>
<dbReference type="OrthoDB" id="9811588at2"/>
<dbReference type="PROSITE" id="PS50931">
    <property type="entry name" value="HTH_LYSR"/>
    <property type="match status" value="1"/>
</dbReference>
<dbReference type="SUPFAM" id="SSF46785">
    <property type="entry name" value="Winged helix' DNA-binding domain"/>
    <property type="match status" value="1"/>
</dbReference>
<dbReference type="AlphaFoldDB" id="A0A0P1G6I2"/>
<evidence type="ECO:0000256" key="2">
    <source>
        <dbReference type="ARBA" id="ARBA00023015"/>
    </source>
</evidence>
<dbReference type="Gene3D" id="3.40.190.10">
    <property type="entry name" value="Periplasmic binding protein-like II"/>
    <property type="match status" value="2"/>
</dbReference>
<dbReference type="EMBL" id="CYSD01000019">
    <property type="protein sequence ID" value="CUH77349.1"/>
    <property type="molecule type" value="Genomic_DNA"/>
</dbReference>
<sequence length="275" mass="29440">MDTQFLSSLLAVLDEGSIAAAARREGVTASAVSQRVSALEAQLGVDLLRRAGRVMQATPECRALLPRMRQMVALERDLRATLRGATLAGRLRLGAVSTAMGDHAAGVLRQLRQAAPEVTLELVPGTSEALYEMMERDGLDAAVLVAPPFELPKSLAFFPVEDQPIGLLRGRDAVGDLPYLLYSRAAWGGALCWQALAQQDPTPEVLAEMDALEVMAQMVEDGVAQAVLPRWRGVSRYPGLAFTPLAGATRRIGLLVHQRDAEGAVVGLLKEALTP</sequence>
<protein>
    <submittedName>
        <fullName evidence="6">HTH-type transcriptional regulator TfdS</fullName>
    </submittedName>
</protein>
<dbReference type="SUPFAM" id="SSF53850">
    <property type="entry name" value="Periplasmic binding protein-like II"/>
    <property type="match status" value="1"/>
</dbReference>
<keyword evidence="2" id="KW-0805">Transcription regulation</keyword>
<evidence type="ECO:0000313" key="7">
    <source>
        <dbReference type="Proteomes" id="UP000052022"/>
    </source>
</evidence>
<dbReference type="InterPro" id="IPR000847">
    <property type="entry name" value="LysR_HTH_N"/>
</dbReference>
<dbReference type="Pfam" id="PF00126">
    <property type="entry name" value="HTH_1"/>
    <property type="match status" value="1"/>
</dbReference>
<proteinExistence type="inferred from homology"/>
<organism evidence="6 7">
    <name type="scientific">Tritonibacter multivorans</name>
    <dbReference type="NCBI Taxonomy" id="928856"/>
    <lineage>
        <taxon>Bacteria</taxon>
        <taxon>Pseudomonadati</taxon>
        <taxon>Pseudomonadota</taxon>
        <taxon>Alphaproteobacteria</taxon>
        <taxon>Rhodobacterales</taxon>
        <taxon>Paracoccaceae</taxon>
        <taxon>Tritonibacter</taxon>
    </lineage>
</organism>
<dbReference type="Gene3D" id="1.10.10.10">
    <property type="entry name" value="Winged helix-like DNA-binding domain superfamily/Winged helix DNA-binding domain"/>
    <property type="match status" value="1"/>
</dbReference>
<dbReference type="Pfam" id="PF03466">
    <property type="entry name" value="LysR_substrate"/>
    <property type="match status" value="1"/>
</dbReference>